<dbReference type="EC" id="4.2.1.135" evidence="4"/>
<dbReference type="InterPro" id="IPR051203">
    <property type="entry name" value="Polysaccharide_Synthase-Rel"/>
</dbReference>
<accession>A0A5J4SUF9</accession>
<comment type="caution">
    <text evidence="4">The sequence shown here is derived from an EMBL/GenBank/DDBJ whole genome shotgun (WGS) entry which is preliminary data.</text>
</comment>
<dbReference type="InterPro" id="IPR003869">
    <property type="entry name" value="Polysac_CapD-like"/>
</dbReference>
<keyword evidence="2" id="KW-0812">Transmembrane</keyword>
<dbReference type="AlphaFoldDB" id="A0A5J4SUF9"/>
<dbReference type="Pfam" id="PF02719">
    <property type="entry name" value="Polysacc_synt_2"/>
    <property type="match status" value="1"/>
</dbReference>
<keyword evidence="2" id="KW-1133">Transmembrane helix</keyword>
<dbReference type="Gene3D" id="3.40.50.720">
    <property type="entry name" value="NAD(P)-binding Rossmann-like Domain"/>
    <property type="match status" value="2"/>
</dbReference>
<reference evidence="4" key="1">
    <citation type="submission" date="2019-03" db="EMBL/GenBank/DDBJ databases">
        <title>Single cell metagenomics reveals metabolic interactions within the superorganism composed of flagellate Streblomastix strix and complex community of Bacteroidetes bacteria on its surface.</title>
        <authorList>
            <person name="Treitli S.C."/>
            <person name="Kolisko M."/>
            <person name="Husnik F."/>
            <person name="Keeling P."/>
            <person name="Hampl V."/>
        </authorList>
    </citation>
    <scope>NUCLEOTIDE SEQUENCE</scope>
    <source>
        <strain evidence="4">STM</strain>
    </source>
</reference>
<name>A0A5J4SUF9_9ZZZZ</name>
<dbReference type="GO" id="GO:0016829">
    <property type="term" value="F:lyase activity"/>
    <property type="evidence" value="ECO:0007669"/>
    <property type="project" value="UniProtKB-KW"/>
</dbReference>
<proteinExistence type="inferred from homology"/>
<feature type="transmembrane region" description="Helical" evidence="2">
    <location>
        <begin position="20"/>
        <end position="41"/>
    </location>
</feature>
<dbReference type="SUPFAM" id="SSF51735">
    <property type="entry name" value="NAD(P)-binding Rossmann-fold domains"/>
    <property type="match status" value="1"/>
</dbReference>
<feature type="transmembrane region" description="Helical" evidence="2">
    <location>
        <begin position="122"/>
        <end position="144"/>
    </location>
</feature>
<keyword evidence="4" id="KW-0456">Lyase</keyword>
<protein>
    <submittedName>
        <fullName evidence="4">UDP-N-acetyl-alpha-D-glucosamine C6 dehydratase</fullName>
        <ecNumber evidence="4">4.2.1.135</ecNumber>
    </submittedName>
</protein>
<dbReference type="CDD" id="cd05237">
    <property type="entry name" value="UDP_invert_4-6DH_SDR_e"/>
    <property type="match status" value="1"/>
</dbReference>
<dbReference type="EMBL" id="SNRY01000059">
    <property type="protein sequence ID" value="KAA6348825.1"/>
    <property type="molecule type" value="Genomic_DNA"/>
</dbReference>
<evidence type="ECO:0000256" key="1">
    <source>
        <dbReference type="ARBA" id="ARBA00007430"/>
    </source>
</evidence>
<evidence type="ECO:0000256" key="2">
    <source>
        <dbReference type="SAM" id="Phobius"/>
    </source>
</evidence>
<feature type="domain" description="Polysaccharide biosynthesis protein CapD-like" evidence="3">
    <location>
        <begin position="302"/>
        <end position="592"/>
    </location>
</feature>
<sequence length="654" mass="74399">MKYHKSIPRSLSRIKYFNRWIIFLLDLLLSVCSTGIALLFIDSVFTAAFTGGLIILKILFLSGLCSATGIICLRIHKDVIRHSNFIEAGRIGIASLLKIALLFPAVFLWVDVQDVRLLFVESVIDVFLTFFTLVVVRVGLIIAYNHLLNRYQSIFNKENLLLLDTGIQYTSSFLSSSLWNIKQTYRITGFLKLGKNEHLRLSGYPVYSVNNQAEFDKLVNLHFVKAVLFPDYASVKEESDRLIRYCEKRKIRMLVLPSINEVKEGKINYRNLPEVRIEDLLDREEIKINMQDIALSLKDKAVMVTGAAGSIGSELCRQLCRFGVKQLVLFDCAETPMHHIRLELEENYPQVVFHPVMGDIRNCARVETTFRHFSPQIVFHAAAYKHVPLMEENPCEAVCTNVLGTMIVADAAVSHKVDKFIMISTDKAVNPTNVMGASKRLAEIYVQSLGINIAKMRQQGKTRFITTRFGNVLGSNGSVIPRFREQLRKGGPITVTHPDIIRYFMTIPEACRLVLEAACMGKGNEIFVFDMDKPVKINDLAHRMIELAGLEPGKDIQIKYTGLRPGEKLYEELLATKENALSTSNEKIFCAQVREYDYSNIHQQITVLCETASRIEIMETVRQMKELIPEFISRQSEFECLDEINAAMFNRITT</sequence>
<feature type="transmembrane region" description="Helical" evidence="2">
    <location>
        <begin position="53"/>
        <end position="76"/>
    </location>
</feature>
<feature type="transmembrane region" description="Helical" evidence="2">
    <location>
        <begin position="88"/>
        <end position="110"/>
    </location>
</feature>
<gene>
    <name evidence="4" type="ORF">EZS27_003712</name>
</gene>
<evidence type="ECO:0000313" key="4">
    <source>
        <dbReference type="EMBL" id="KAA6348825.1"/>
    </source>
</evidence>
<comment type="similarity">
    <text evidence="1">Belongs to the polysaccharide synthase family.</text>
</comment>
<dbReference type="PANTHER" id="PTHR43318:SF1">
    <property type="entry name" value="POLYSACCHARIDE BIOSYNTHESIS PROTEIN EPSC-RELATED"/>
    <property type="match status" value="1"/>
</dbReference>
<organism evidence="4">
    <name type="scientific">termite gut metagenome</name>
    <dbReference type="NCBI Taxonomy" id="433724"/>
    <lineage>
        <taxon>unclassified sequences</taxon>
        <taxon>metagenomes</taxon>
        <taxon>organismal metagenomes</taxon>
    </lineage>
</organism>
<keyword evidence="2" id="KW-0472">Membrane</keyword>
<evidence type="ECO:0000259" key="3">
    <source>
        <dbReference type="Pfam" id="PF02719"/>
    </source>
</evidence>
<dbReference type="PANTHER" id="PTHR43318">
    <property type="entry name" value="UDP-N-ACETYLGLUCOSAMINE 4,6-DEHYDRATASE"/>
    <property type="match status" value="1"/>
</dbReference>
<dbReference type="InterPro" id="IPR036291">
    <property type="entry name" value="NAD(P)-bd_dom_sf"/>
</dbReference>